<comment type="similarity">
    <text evidence="1">Belongs to the LOR family.</text>
</comment>
<dbReference type="PANTHER" id="PTHR31087">
    <property type="match status" value="1"/>
</dbReference>
<proteinExistence type="inferred from homology"/>
<dbReference type="SUPFAM" id="SSF54518">
    <property type="entry name" value="Tubby C-terminal domain-like"/>
    <property type="match status" value="1"/>
</dbReference>
<dbReference type="Proteomes" id="UP001229421">
    <property type="component" value="Unassembled WGS sequence"/>
</dbReference>
<organism evidence="2 3">
    <name type="scientific">Tagetes erecta</name>
    <name type="common">African marigold</name>
    <dbReference type="NCBI Taxonomy" id="13708"/>
    <lineage>
        <taxon>Eukaryota</taxon>
        <taxon>Viridiplantae</taxon>
        <taxon>Streptophyta</taxon>
        <taxon>Embryophyta</taxon>
        <taxon>Tracheophyta</taxon>
        <taxon>Spermatophyta</taxon>
        <taxon>Magnoliopsida</taxon>
        <taxon>eudicotyledons</taxon>
        <taxon>Gunneridae</taxon>
        <taxon>Pentapetalae</taxon>
        <taxon>asterids</taxon>
        <taxon>campanulids</taxon>
        <taxon>Asterales</taxon>
        <taxon>Asteraceae</taxon>
        <taxon>Asteroideae</taxon>
        <taxon>Heliantheae alliance</taxon>
        <taxon>Tageteae</taxon>
        <taxon>Tagetes</taxon>
    </lineage>
</organism>
<protein>
    <recommendedName>
        <fullName evidence="4">Protein LURP-one-related 8</fullName>
    </recommendedName>
</protein>
<name>A0AAD8KSX8_TARER</name>
<evidence type="ECO:0000313" key="3">
    <source>
        <dbReference type="Proteomes" id="UP001229421"/>
    </source>
</evidence>
<sequence length="198" mass="22041">MAAKVYPNAVVHRADEPVTVTGEGPLVLTVWKKSLLFNCYGFTVYDSTGNLVFRVDNYTAGTKAEIVLMDTSGRSLLTIRRKRLSLLDNWNVYEGESSVNPLFTVSKNVNLLNTKSLAHVTTPGSKTKKTIYEIEGSYTQRCCFVYDDKRQCVAEIKRKEAVGGVRFGGDVFRLVVKSDEIDPSVAMALVVVLDQMFL</sequence>
<dbReference type="EMBL" id="JAUHHV010000004">
    <property type="protein sequence ID" value="KAK1428109.1"/>
    <property type="molecule type" value="Genomic_DNA"/>
</dbReference>
<evidence type="ECO:0008006" key="4">
    <source>
        <dbReference type="Google" id="ProtNLM"/>
    </source>
</evidence>
<dbReference type="InterPro" id="IPR007612">
    <property type="entry name" value="LOR"/>
</dbReference>
<comment type="caution">
    <text evidence="2">The sequence shown here is derived from an EMBL/GenBank/DDBJ whole genome shotgun (WGS) entry which is preliminary data.</text>
</comment>
<keyword evidence="3" id="KW-1185">Reference proteome</keyword>
<evidence type="ECO:0000313" key="2">
    <source>
        <dbReference type="EMBL" id="KAK1428109.1"/>
    </source>
</evidence>
<gene>
    <name evidence="2" type="ORF">QVD17_16937</name>
</gene>
<reference evidence="2" key="1">
    <citation type="journal article" date="2023" name="bioRxiv">
        <title>Improved chromosome-level genome assembly for marigold (Tagetes erecta).</title>
        <authorList>
            <person name="Jiang F."/>
            <person name="Yuan L."/>
            <person name="Wang S."/>
            <person name="Wang H."/>
            <person name="Xu D."/>
            <person name="Wang A."/>
            <person name="Fan W."/>
        </authorList>
    </citation>
    <scope>NUCLEOTIDE SEQUENCE</scope>
    <source>
        <strain evidence="2">WSJ</strain>
        <tissue evidence="2">Leaf</tissue>
    </source>
</reference>
<dbReference type="Pfam" id="PF04525">
    <property type="entry name" value="LOR"/>
    <property type="match status" value="1"/>
</dbReference>
<dbReference type="InterPro" id="IPR025659">
    <property type="entry name" value="Tubby-like_C"/>
</dbReference>
<dbReference type="PANTHER" id="PTHR31087:SF138">
    <property type="entry name" value="TUBBY-LIKE PROTEIN"/>
    <property type="match status" value="1"/>
</dbReference>
<dbReference type="Gene3D" id="2.40.160.200">
    <property type="entry name" value="LURP1-related"/>
    <property type="match status" value="1"/>
</dbReference>
<dbReference type="AlphaFoldDB" id="A0AAD8KSX8"/>
<dbReference type="InterPro" id="IPR038595">
    <property type="entry name" value="LOR_sf"/>
</dbReference>
<accession>A0AAD8KSX8</accession>
<evidence type="ECO:0000256" key="1">
    <source>
        <dbReference type="ARBA" id="ARBA00005437"/>
    </source>
</evidence>